<proteinExistence type="predicted"/>
<dbReference type="RefSeq" id="WP_093729685.1">
    <property type="nucleotide sequence ID" value="NZ_FMYW01000003.1"/>
</dbReference>
<dbReference type="PANTHER" id="PTHR12083">
    <property type="entry name" value="BIFUNCTIONAL POLYNUCLEOTIDE PHOSPHATASE/KINASE"/>
    <property type="match status" value="1"/>
</dbReference>
<dbReference type="PANTHER" id="PTHR12083:SF9">
    <property type="entry name" value="BIFUNCTIONAL POLYNUCLEOTIDE PHOSPHATASE_KINASE"/>
    <property type="match status" value="1"/>
</dbReference>
<protein>
    <submittedName>
        <fullName evidence="1">Predicted kinase</fullName>
    </submittedName>
</protein>
<dbReference type="AlphaFoldDB" id="A0A1G6JSF4"/>
<dbReference type="InterPro" id="IPR027417">
    <property type="entry name" value="P-loop_NTPase"/>
</dbReference>
<dbReference type="Gene3D" id="3.40.50.300">
    <property type="entry name" value="P-loop containing nucleotide triphosphate hydrolases"/>
    <property type="match status" value="1"/>
</dbReference>
<accession>A0A1G6JSF4</accession>
<keyword evidence="2" id="KW-1185">Reference proteome</keyword>
<dbReference type="GO" id="GO:0006281">
    <property type="term" value="P:DNA repair"/>
    <property type="evidence" value="ECO:0007669"/>
    <property type="project" value="TreeGrafter"/>
</dbReference>
<dbReference type="InterPro" id="IPR017101">
    <property type="entry name" value="P-loop_ATP/GTP-bd_All4644_prd"/>
</dbReference>
<sequence>MLDMVIMMGLQGSGKSTFCATHYPDYTRINLDTLRTRKKEHDALWQALNQKENIIIDNTNPTKADRNKYIQAGREQKYKIIGCFMQSRLQDCRERNNARTGKEKIPEIAISCTANKLELPYYDEGFDELYYVKITDAGFTATLCRETGIVEE</sequence>
<dbReference type="PIRSF" id="PIRSF037081">
    <property type="entry name" value="P-loop_All4644_prd"/>
    <property type="match status" value="1"/>
</dbReference>
<reference evidence="2" key="1">
    <citation type="submission" date="2016-10" db="EMBL/GenBank/DDBJ databases">
        <authorList>
            <person name="Varghese N."/>
            <person name="Submissions S."/>
        </authorList>
    </citation>
    <scope>NUCLEOTIDE SEQUENCE [LARGE SCALE GENOMIC DNA]</scope>
    <source>
        <strain evidence="2">DSM 11005</strain>
    </source>
</reference>
<keyword evidence="1" id="KW-0418">Kinase</keyword>
<dbReference type="GO" id="GO:0046404">
    <property type="term" value="F:ATP-dependent polydeoxyribonucleotide 5'-hydroxyl-kinase activity"/>
    <property type="evidence" value="ECO:0007669"/>
    <property type="project" value="TreeGrafter"/>
</dbReference>
<keyword evidence="1" id="KW-0808">Transferase</keyword>
<dbReference type="GO" id="GO:0046403">
    <property type="term" value="F:polynucleotide 3'-phosphatase activity"/>
    <property type="evidence" value="ECO:0007669"/>
    <property type="project" value="TreeGrafter"/>
</dbReference>
<dbReference type="Pfam" id="PF13671">
    <property type="entry name" value="AAA_33"/>
    <property type="match status" value="1"/>
</dbReference>
<dbReference type="OrthoDB" id="8564590at2"/>
<name>A0A1G6JSF4_9FIRM</name>
<dbReference type="Proteomes" id="UP000198943">
    <property type="component" value="Unassembled WGS sequence"/>
</dbReference>
<dbReference type="EMBL" id="FMYW01000003">
    <property type="protein sequence ID" value="SDC21670.1"/>
    <property type="molecule type" value="Genomic_DNA"/>
</dbReference>
<dbReference type="SUPFAM" id="SSF52540">
    <property type="entry name" value="P-loop containing nucleoside triphosphate hydrolases"/>
    <property type="match status" value="1"/>
</dbReference>
<dbReference type="GO" id="GO:0003690">
    <property type="term" value="F:double-stranded DNA binding"/>
    <property type="evidence" value="ECO:0007669"/>
    <property type="project" value="TreeGrafter"/>
</dbReference>
<evidence type="ECO:0000313" key="1">
    <source>
        <dbReference type="EMBL" id="SDC21670.1"/>
    </source>
</evidence>
<organism evidence="1 2">
    <name type="scientific">Succiniclasticum ruminis</name>
    <dbReference type="NCBI Taxonomy" id="40841"/>
    <lineage>
        <taxon>Bacteria</taxon>
        <taxon>Bacillati</taxon>
        <taxon>Bacillota</taxon>
        <taxon>Negativicutes</taxon>
        <taxon>Acidaminococcales</taxon>
        <taxon>Acidaminococcaceae</taxon>
        <taxon>Succiniclasticum</taxon>
    </lineage>
</organism>
<evidence type="ECO:0000313" key="2">
    <source>
        <dbReference type="Proteomes" id="UP000198943"/>
    </source>
</evidence>
<gene>
    <name evidence="1" type="ORF">SAMN04487864_103247</name>
</gene>